<dbReference type="Proteomes" id="UP000225448">
    <property type="component" value="Segment"/>
</dbReference>
<evidence type="ECO:0000313" key="2">
    <source>
        <dbReference type="Proteomes" id="UP000225448"/>
    </source>
</evidence>
<gene>
    <name evidence="1" type="ORF">PHABIO_336</name>
</gene>
<keyword evidence="2" id="KW-1185">Reference proteome</keyword>
<accession>A0A1Y0T287</accession>
<organism evidence="1 2">
    <name type="scientific">Pseudomonas phage Phabio</name>
    <dbReference type="NCBI Taxonomy" id="2006668"/>
    <lineage>
        <taxon>Viruses</taxon>
        <taxon>Duplodnaviria</taxon>
        <taxon>Heunggongvirae</taxon>
        <taxon>Uroviricota</taxon>
        <taxon>Caudoviricetes</taxon>
        <taxon>Chimalliviridae</taxon>
        <taxon>Phabiovirus</taxon>
        <taxon>Phabiovirus phabio</taxon>
    </lineage>
</organism>
<name>A0A1Y0T287_9CAUD</name>
<sequence length="143" mass="16656">MNQTALKIIIPLYNGTKGQIDKNFFSSDGTYDKRKVYWITPLQVYGPGGNSLYKTKIVPTRAKYEGKFTLKVWDKYLQAKPLLIAEINFDVDANTYEVMVTERYMCLRMSAQFNLMRAANGPHYTQAFRNQTPYGQWEFENNI</sequence>
<reference evidence="1 2" key="1">
    <citation type="submission" date="2017-05" db="EMBL/GenBank/DDBJ databases">
        <authorList>
            <person name="Song R."/>
            <person name="Chenine A.L."/>
            <person name="Ruprecht R.M."/>
        </authorList>
    </citation>
    <scope>NUCLEOTIDE SEQUENCE [LARGE SCALE GENOMIC DNA]</scope>
</reference>
<evidence type="ECO:0000313" key="1">
    <source>
        <dbReference type="EMBL" id="ARV76967.1"/>
    </source>
</evidence>
<proteinExistence type="predicted"/>
<protein>
    <recommendedName>
        <fullName evidence="3">Virion structural protein</fullName>
    </recommendedName>
</protein>
<evidence type="ECO:0008006" key="3">
    <source>
        <dbReference type="Google" id="ProtNLM"/>
    </source>
</evidence>
<dbReference type="EMBL" id="MF042360">
    <property type="protein sequence ID" value="ARV76967.1"/>
    <property type="molecule type" value="Genomic_DNA"/>
</dbReference>